<dbReference type="InterPro" id="IPR015424">
    <property type="entry name" value="PyrdxlP-dep_Trfase"/>
</dbReference>
<evidence type="ECO:0000259" key="7">
    <source>
        <dbReference type="Pfam" id="PF00155"/>
    </source>
</evidence>
<evidence type="ECO:0000256" key="2">
    <source>
        <dbReference type="ARBA" id="ARBA00007441"/>
    </source>
</evidence>
<dbReference type="InterPro" id="IPR050596">
    <property type="entry name" value="AspAT/PAT-like"/>
</dbReference>
<dbReference type="SUPFAM" id="SSF53383">
    <property type="entry name" value="PLP-dependent transferases"/>
    <property type="match status" value="1"/>
</dbReference>
<comment type="similarity">
    <text evidence="2 6">Belongs to the class-I pyridoxal-phosphate-dependent aminotransferase family.</text>
</comment>
<dbReference type="Proteomes" id="UP000216885">
    <property type="component" value="Unassembled WGS sequence"/>
</dbReference>
<accession>A0A261TMU7</accession>
<dbReference type="RefSeq" id="WP_094839168.1">
    <property type="nucleotide sequence ID" value="NZ_NEVQ01000022.1"/>
</dbReference>
<dbReference type="EMBL" id="NEVQ01000022">
    <property type="protein sequence ID" value="OZI50765.1"/>
    <property type="molecule type" value="Genomic_DNA"/>
</dbReference>
<dbReference type="InterPro" id="IPR004838">
    <property type="entry name" value="NHTrfase_class1_PyrdxlP-BS"/>
</dbReference>
<dbReference type="PANTHER" id="PTHR46383">
    <property type="entry name" value="ASPARTATE AMINOTRANSFERASE"/>
    <property type="match status" value="1"/>
</dbReference>
<dbReference type="GO" id="GO:0008483">
    <property type="term" value="F:transaminase activity"/>
    <property type="evidence" value="ECO:0007669"/>
    <property type="project" value="UniProtKB-KW"/>
</dbReference>
<dbReference type="GO" id="GO:0006520">
    <property type="term" value="P:amino acid metabolic process"/>
    <property type="evidence" value="ECO:0007669"/>
    <property type="project" value="InterPro"/>
</dbReference>
<dbReference type="InterPro" id="IPR015422">
    <property type="entry name" value="PyrdxlP-dep_Trfase_small"/>
</dbReference>
<dbReference type="PANTHER" id="PTHR46383:SF1">
    <property type="entry name" value="ASPARTATE AMINOTRANSFERASE"/>
    <property type="match status" value="1"/>
</dbReference>
<sequence>MNNDIDNVGKAADLERPFLANRVLGAKPSATKEMTRMANQLKRDGQHVIALSQGEPDFPTPQHVRDAAKAAIDRNESRYTDVAGTFALREAVVRKFERDNQLHFTPEQIQVGCGAKQLLYNALQATINPGDEVVVPTPAWVSYPEMVLLAGGKPVIVRCGAGTAFKITPAQLEAAITPRTKWLMLNSPSNPSGAVYSHDELAALAEVLVRHPHVWLMADDIYEKIRYDDTPFATPAAISPELATRTLTINGVSKAYAMTGWRVGFGAGPVELIKAMNLVQSQSTSHTSSISQAASIAALDGPMDFLPGFVAAFRSRRDSVVSKLNAIDGLSCDLPPGAFYAFPSCEGLLGRRYADNTIIATDSDLALYLLRTAGVAIVPGSAFELPGHFRVSYAASDEDLEIAMTRIAQACATLR</sequence>
<dbReference type="FunFam" id="3.40.640.10:FF:000033">
    <property type="entry name" value="Aspartate aminotransferase"/>
    <property type="match status" value="1"/>
</dbReference>
<evidence type="ECO:0000256" key="5">
    <source>
        <dbReference type="ARBA" id="ARBA00022898"/>
    </source>
</evidence>
<evidence type="ECO:0000256" key="1">
    <source>
        <dbReference type="ARBA" id="ARBA00001933"/>
    </source>
</evidence>
<evidence type="ECO:0000256" key="6">
    <source>
        <dbReference type="RuleBase" id="RU000481"/>
    </source>
</evidence>
<dbReference type="Pfam" id="PF00155">
    <property type="entry name" value="Aminotran_1_2"/>
    <property type="match status" value="1"/>
</dbReference>
<evidence type="ECO:0000313" key="9">
    <source>
        <dbReference type="Proteomes" id="UP000216885"/>
    </source>
</evidence>
<dbReference type="InterPro" id="IPR004839">
    <property type="entry name" value="Aminotransferase_I/II_large"/>
</dbReference>
<evidence type="ECO:0000256" key="4">
    <source>
        <dbReference type="ARBA" id="ARBA00022679"/>
    </source>
</evidence>
<dbReference type="GO" id="GO:0030170">
    <property type="term" value="F:pyridoxal phosphate binding"/>
    <property type="evidence" value="ECO:0007669"/>
    <property type="project" value="InterPro"/>
</dbReference>
<dbReference type="AlphaFoldDB" id="A0A261TMU7"/>
<dbReference type="EC" id="2.6.1.-" evidence="6"/>
<gene>
    <name evidence="8" type="ORF">CAL20_23350</name>
</gene>
<dbReference type="Gene3D" id="3.90.1150.10">
    <property type="entry name" value="Aspartate Aminotransferase, domain 1"/>
    <property type="match status" value="1"/>
</dbReference>
<keyword evidence="3 6" id="KW-0032">Aminotransferase</keyword>
<feature type="domain" description="Aminotransferase class I/classII large" evidence="7">
    <location>
        <begin position="47"/>
        <end position="407"/>
    </location>
</feature>
<keyword evidence="4 6" id="KW-0808">Transferase</keyword>
<dbReference type="PROSITE" id="PS00105">
    <property type="entry name" value="AA_TRANSFER_CLASS_1"/>
    <property type="match status" value="1"/>
</dbReference>
<protein>
    <recommendedName>
        <fullName evidence="6">Aminotransferase</fullName>
        <ecNumber evidence="6">2.6.1.-</ecNumber>
    </recommendedName>
</protein>
<keyword evidence="9" id="KW-1185">Reference proteome</keyword>
<organism evidence="8 9">
    <name type="scientific">Bordetella genomosp. 4</name>
    <dbReference type="NCBI Taxonomy" id="463044"/>
    <lineage>
        <taxon>Bacteria</taxon>
        <taxon>Pseudomonadati</taxon>
        <taxon>Pseudomonadota</taxon>
        <taxon>Betaproteobacteria</taxon>
        <taxon>Burkholderiales</taxon>
        <taxon>Alcaligenaceae</taxon>
        <taxon>Bordetella</taxon>
    </lineage>
</organism>
<evidence type="ECO:0000313" key="8">
    <source>
        <dbReference type="EMBL" id="OZI50765.1"/>
    </source>
</evidence>
<reference evidence="8 9" key="1">
    <citation type="submission" date="2017-05" db="EMBL/GenBank/DDBJ databases">
        <title>Complete and WGS of Bordetella genogroups.</title>
        <authorList>
            <person name="Spilker T."/>
            <person name="LiPuma J."/>
        </authorList>
    </citation>
    <scope>NUCLEOTIDE SEQUENCE [LARGE SCALE GENOMIC DNA]</scope>
    <source>
        <strain evidence="8 9">AU9919</strain>
    </source>
</reference>
<keyword evidence="5" id="KW-0663">Pyridoxal phosphate</keyword>
<dbReference type="InterPro" id="IPR015421">
    <property type="entry name" value="PyrdxlP-dep_Trfase_major"/>
</dbReference>
<evidence type="ECO:0000256" key="3">
    <source>
        <dbReference type="ARBA" id="ARBA00022576"/>
    </source>
</evidence>
<dbReference type="Gene3D" id="3.40.640.10">
    <property type="entry name" value="Type I PLP-dependent aspartate aminotransferase-like (Major domain)"/>
    <property type="match status" value="1"/>
</dbReference>
<comment type="cofactor">
    <cofactor evidence="1 6">
        <name>pyridoxal 5'-phosphate</name>
        <dbReference type="ChEBI" id="CHEBI:597326"/>
    </cofactor>
</comment>
<dbReference type="CDD" id="cd00609">
    <property type="entry name" value="AAT_like"/>
    <property type="match status" value="1"/>
</dbReference>
<comment type="caution">
    <text evidence="8">The sequence shown here is derived from an EMBL/GenBank/DDBJ whole genome shotgun (WGS) entry which is preliminary data.</text>
</comment>
<name>A0A261TMU7_9BORD</name>
<proteinExistence type="inferred from homology"/>